<dbReference type="Proteomes" id="UP000784294">
    <property type="component" value="Unassembled WGS sequence"/>
</dbReference>
<evidence type="ECO:0000313" key="1">
    <source>
        <dbReference type="EMBL" id="VEL07281.1"/>
    </source>
</evidence>
<evidence type="ECO:0000313" key="2">
    <source>
        <dbReference type="Proteomes" id="UP000784294"/>
    </source>
</evidence>
<protein>
    <submittedName>
        <fullName evidence="1">Uncharacterized protein</fullName>
    </submittedName>
</protein>
<name>A0A3S5CGU2_9PLAT</name>
<proteinExistence type="predicted"/>
<dbReference type="AlphaFoldDB" id="A0A3S5CGU2"/>
<accession>A0A3S5CGU2</accession>
<keyword evidence="2" id="KW-1185">Reference proteome</keyword>
<sequence>MRNDCHLVTPLGSNSHQVHTRTHTPSTFPQTCFSMTGLIPHLSFGGTTLVNSHTVRLHNSVRDKNGYIWNHGLNRGISTRGAPGARAEGSERGAGLITVCLRLPQ</sequence>
<gene>
    <name evidence="1" type="ORF">PXEA_LOCUS721</name>
</gene>
<comment type="caution">
    <text evidence="1">The sequence shown here is derived from an EMBL/GenBank/DDBJ whole genome shotgun (WGS) entry which is preliminary data.</text>
</comment>
<organism evidence="1 2">
    <name type="scientific">Protopolystoma xenopodis</name>
    <dbReference type="NCBI Taxonomy" id="117903"/>
    <lineage>
        <taxon>Eukaryota</taxon>
        <taxon>Metazoa</taxon>
        <taxon>Spiralia</taxon>
        <taxon>Lophotrochozoa</taxon>
        <taxon>Platyhelminthes</taxon>
        <taxon>Monogenea</taxon>
        <taxon>Polyopisthocotylea</taxon>
        <taxon>Polystomatidea</taxon>
        <taxon>Polystomatidae</taxon>
        <taxon>Protopolystoma</taxon>
    </lineage>
</organism>
<dbReference type="EMBL" id="CAAALY010001408">
    <property type="protein sequence ID" value="VEL07281.1"/>
    <property type="molecule type" value="Genomic_DNA"/>
</dbReference>
<reference evidence="1" key="1">
    <citation type="submission" date="2018-11" db="EMBL/GenBank/DDBJ databases">
        <authorList>
            <consortium name="Pathogen Informatics"/>
        </authorList>
    </citation>
    <scope>NUCLEOTIDE SEQUENCE</scope>
</reference>